<name>A0A1A8Z8S4_9ACTN</name>
<dbReference type="AlphaFoldDB" id="A0A1A8Z8S4"/>
<evidence type="ECO:0000256" key="6">
    <source>
        <dbReference type="ARBA" id="ARBA00022801"/>
    </source>
</evidence>
<dbReference type="Pfam" id="PF01915">
    <property type="entry name" value="Glyco_hydro_3_C"/>
    <property type="match status" value="1"/>
</dbReference>
<dbReference type="InterPro" id="IPR036881">
    <property type="entry name" value="Glyco_hydro_3_C_sf"/>
</dbReference>
<feature type="chain" id="PRO_5008382454" description="beta-glucosidase" evidence="9">
    <location>
        <begin position="28"/>
        <end position="874"/>
    </location>
</feature>
<evidence type="ECO:0000313" key="13">
    <source>
        <dbReference type="EMBL" id="SBT40261.1"/>
    </source>
</evidence>
<comment type="catalytic activity">
    <reaction evidence="1">
        <text>Hydrolysis of terminal, non-reducing beta-D-glucosyl residues with release of beta-D-glucose.</text>
        <dbReference type="EC" id="3.2.1.21"/>
    </reaction>
</comment>
<dbReference type="SUPFAM" id="SSF52279">
    <property type="entry name" value="Beta-D-glucan exohydrolase, C-terminal domain"/>
    <property type="match status" value="1"/>
</dbReference>
<feature type="signal peptide" evidence="9">
    <location>
        <begin position="1"/>
        <end position="27"/>
    </location>
</feature>
<evidence type="ECO:0000256" key="8">
    <source>
        <dbReference type="ARBA" id="ARBA00023295"/>
    </source>
</evidence>
<dbReference type="InterPro" id="IPR003644">
    <property type="entry name" value="Calx_beta"/>
</dbReference>
<keyword evidence="4 9" id="KW-0732">Signal</keyword>
<comment type="similarity">
    <text evidence="2">Belongs to the glycosyl hydrolase 3 family.</text>
</comment>
<evidence type="ECO:0000256" key="9">
    <source>
        <dbReference type="SAM" id="SignalP"/>
    </source>
</evidence>
<evidence type="ECO:0000259" key="12">
    <source>
        <dbReference type="Pfam" id="PF03160"/>
    </source>
</evidence>
<keyword evidence="7" id="KW-0106">Calcium</keyword>
<dbReference type="InterPro" id="IPR002772">
    <property type="entry name" value="Glyco_hydro_3_C"/>
</dbReference>
<dbReference type="Pfam" id="PF03160">
    <property type="entry name" value="Calx-beta"/>
    <property type="match status" value="1"/>
</dbReference>
<dbReference type="Proteomes" id="UP000199385">
    <property type="component" value="Chromosome I"/>
</dbReference>
<keyword evidence="8" id="KW-0326">Glycosidase</keyword>
<evidence type="ECO:0000256" key="3">
    <source>
        <dbReference type="ARBA" id="ARBA00012744"/>
    </source>
</evidence>
<dbReference type="EMBL" id="LT594323">
    <property type="protein sequence ID" value="SBT40261.1"/>
    <property type="molecule type" value="Genomic_DNA"/>
</dbReference>
<reference evidence="14" key="1">
    <citation type="submission" date="2016-06" db="EMBL/GenBank/DDBJ databases">
        <authorList>
            <person name="Varghese N."/>
            <person name="Submissions Spin"/>
        </authorList>
    </citation>
    <scope>NUCLEOTIDE SEQUENCE [LARGE SCALE GENOMIC DNA]</scope>
    <source>
        <strain evidence="14">DSM 44815</strain>
    </source>
</reference>
<dbReference type="InterPro" id="IPR036962">
    <property type="entry name" value="Glyco_hydro_3_N_sf"/>
</dbReference>
<evidence type="ECO:0000256" key="5">
    <source>
        <dbReference type="ARBA" id="ARBA00022737"/>
    </source>
</evidence>
<dbReference type="Gene3D" id="2.60.40.2030">
    <property type="match status" value="1"/>
</dbReference>
<sequence>MTMRRYATLAGAAVLAGSLLPAPPALAAADQSVTVTTDHLVYPAAEGSRVPVRVIISTSDGRPLAAPVAVRWATGAGTATAGRDYAEGSGTLAFPAGSDSGADRSFTVTLGRDAVAETAETVPVTLTATGATVADRPTVVVDAHGLPYLDRRLPVRRRVADLLGRMTLTEKIGQMTQAERAAVVDDPGAVARWQLGSLLSGGGSTPASNTPAAWVEMVNGFQDQALGTRLQIPLIYGIDAVHGHGNVYGATVFPHNVGLGATRDPALVERVGRATAAEVRATGIPWNFAPCLCVSRDERWGRSYESFGEDPALVVSMETVVDGLQGRLGDADRVLATAKHYAGDGDTRYDEAVAAANEGRPWWEQKYPIDQGVTVTDRERFARLDLAPYAPAVRRHRVGSVMPSFSSVDWTSDGLGNPTKMHANPDLITGQLKGRLGFDGFVITDWEGIHQIPDPADPTNGGLTAHKVRVGVNAGSDMFMEPNTAEQFEQLLLAEVTAGRVATTRIDDAVRRILTKKFELGLFEHPYASAGNVDQVGSAAHRAIGREAVAKSQVLLKNSGNVLPLPADASLYVAGRTADDLGNQAGGWTITWQGVSGDAIPGTSVLDGIREVAPHAKVTYSADASAPTGDAQVGVVVVGETPYAEGYGDVGGPECGWCTTPQQEEKSLRLRPGDRAVVDRVCAALPTCVVLVVSGRPQVLTDQLDEIDALVASWLPGSEGAGVADVLFGRRPFTGRLPVSWPRSEAQVPINVGDADYRPLFPFGWGLRTHPGRAGLAADRPQVRAALGAVGRNADGSLRDAPTVLPRLGRELRAGQRDDALVEAILGVVRDAAQATVVRGAAPADWATSIAEADRAQLTGDPVRAFTLLARVVR</sequence>
<dbReference type="RefSeq" id="WP_197675861.1">
    <property type="nucleotide sequence ID" value="NZ_LT594323.1"/>
</dbReference>
<dbReference type="SUPFAM" id="SSF51445">
    <property type="entry name" value="(Trans)glycosidases"/>
    <property type="match status" value="1"/>
</dbReference>
<gene>
    <name evidence="13" type="ORF">GA0070611_1192</name>
</gene>
<keyword evidence="6" id="KW-0378">Hydrolase</keyword>
<evidence type="ECO:0000259" key="10">
    <source>
        <dbReference type="Pfam" id="PF00933"/>
    </source>
</evidence>
<dbReference type="Gene3D" id="3.20.20.300">
    <property type="entry name" value="Glycoside hydrolase, family 3, N-terminal domain"/>
    <property type="match status" value="1"/>
</dbReference>
<evidence type="ECO:0000256" key="2">
    <source>
        <dbReference type="ARBA" id="ARBA00005336"/>
    </source>
</evidence>
<keyword evidence="14" id="KW-1185">Reference proteome</keyword>
<evidence type="ECO:0000256" key="1">
    <source>
        <dbReference type="ARBA" id="ARBA00000448"/>
    </source>
</evidence>
<feature type="domain" description="Calx-beta" evidence="12">
    <location>
        <begin position="42"/>
        <end position="128"/>
    </location>
</feature>
<dbReference type="EC" id="3.2.1.21" evidence="3"/>
<dbReference type="GO" id="GO:0008422">
    <property type="term" value="F:beta-glucosidase activity"/>
    <property type="evidence" value="ECO:0007669"/>
    <property type="project" value="UniProtKB-EC"/>
</dbReference>
<keyword evidence="5" id="KW-0677">Repeat</keyword>
<dbReference type="InterPro" id="IPR051915">
    <property type="entry name" value="Cellulose_Degrad_GH3"/>
</dbReference>
<dbReference type="Pfam" id="PF00933">
    <property type="entry name" value="Glyco_hydro_3"/>
    <property type="match status" value="1"/>
</dbReference>
<dbReference type="InterPro" id="IPR017853">
    <property type="entry name" value="GH"/>
</dbReference>
<dbReference type="GO" id="GO:0007154">
    <property type="term" value="P:cell communication"/>
    <property type="evidence" value="ECO:0007669"/>
    <property type="project" value="InterPro"/>
</dbReference>
<dbReference type="Gene3D" id="3.40.50.1700">
    <property type="entry name" value="Glycoside hydrolase family 3 C-terminal domain"/>
    <property type="match status" value="1"/>
</dbReference>
<dbReference type="GO" id="GO:0016020">
    <property type="term" value="C:membrane"/>
    <property type="evidence" value="ECO:0007669"/>
    <property type="project" value="InterPro"/>
</dbReference>
<dbReference type="PATRIC" id="fig|261654.4.peg.1208"/>
<evidence type="ECO:0000259" key="11">
    <source>
        <dbReference type="Pfam" id="PF01915"/>
    </source>
</evidence>
<feature type="domain" description="Glycoside hydrolase family 3 C-terminal" evidence="11">
    <location>
        <begin position="554"/>
        <end position="767"/>
    </location>
</feature>
<evidence type="ECO:0000256" key="4">
    <source>
        <dbReference type="ARBA" id="ARBA00022729"/>
    </source>
</evidence>
<protein>
    <recommendedName>
        <fullName evidence="3">beta-glucosidase</fullName>
        <ecNumber evidence="3">3.2.1.21</ecNumber>
    </recommendedName>
</protein>
<accession>A0A1A8Z8S4</accession>
<evidence type="ECO:0000256" key="7">
    <source>
        <dbReference type="ARBA" id="ARBA00022837"/>
    </source>
</evidence>
<dbReference type="STRING" id="261654.GA0070611_1192"/>
<dbReference type="InterPro" id="IPR001764">
    <property type="entry name" value="Glyco_hydro_3_N"/>
</dbReference>
<dbReference type="PANTHER" id="PTHR30620">
    <property type="entry name" value="PERIPLASMIC BETA-GLUCOSIDASE-RELATED"/>
    <property type="match status" value="1"/>
</dbReference>
<evidence type="ECO:0000313" key="14">
    <source>
        <dbReference type="Proteomes" id="UP000199385"/>
    </source>
</evidence>
<feature type="domain" description="Glycoside hydrolase family 3 N-terminal" evidence="10">
    <location>
        <begin position="167"/>
        <end position="515"/>
    </location>
</feature>
<dbReference type="InterPro" id="IPR038081">
    <property type="entry name" value="CalX-like_sf"/>
</dbReference>
<dbReference type="PRINTS" id="PR00133">
    <property type="entry name" value="GLHYDRLASE3"/>
</dbReference>
<dbReference type="SUPFAM" id="SSF141072">
    <property type="entry name" value="CalX-like"/>
    <property type="match status" value="1"/>
</dbReference>
<organism evidence="13 14">
    <name type="scientific">Micromonospora auratinigra</name>
    <dbReference type="NCBI Taxonomy" id="261654"/>
    <lineage>
        <taxon>Bacteria</taxon>
        <taxon>Bacillati</taxon>
        <taxon>Actinomycetota</taxon>
        <taxon>Actinomycetes</taxon>
        <taxon>Micromonosporales</taxon>
        <taxon>Micromonosporaceae</taxon>
        <taxon>Micromonospora</taxon>
    </lineage>
</organism>
<proteinExistence type="inferred from homology"/>
<dbReference type="PANTHER" id="PTHR30620:SF16">
    <property type="entry name" value="LYSOSOMAL BETA GLUCOSIDASE"/>
    <property type="match status" value="1"/>
</dbReference>
<dbReference type="GO" id="GO:0009251">
    <property type="term" value="P:glucan catabolic process"/>
    <property type="evidence" value="ECO:0007669"/>
    <property type="project" value="TreeGrafter"/>
</dbReference>